<dbReference type="AlphaFoldDB" id="G9QHA4"/>
<dbReference type="InterPro" id="IPR007630">
    <property type="entry name" value="RNA_pol_sigma70_r4"/>
</dbReference>
<dbReference type="SUPFAM" id="SSF88659">
    <property type="entry name" value="Sigma3 and sigma4 domains of RNA polymerase sigma factors"/>
    <property type="match status" value="1"/>
</dbReference>
<dbReference type="Gene3D" id="1.10.1740.10">
    <property type="match status" value="1"/>
</dbReference>
<feature type="domain" description="RNA polymerase sigma-70 region 2" evidence="5">
    <location>
        <begin position="7"/>
        <end position="72"/>
    </location>
</feature>
<dbReference type="EMBL" id="ACWF01000010">
    <property type="protein sequence ID" value="EHL79481.1"/>
    <property type="molecule type" value="Genomic_DNA"/>
</dbReference>
<keyword evidence="8" id="KW-1185">Reference proteome</keyword>
<dbReference type="SUPFAM" id="SSF88946">
    <property type="entry name" value="Sigma2 domain of RNA polymerase sigma factors"/>
    <property type="match status" value="1"/>
</dbReference>
<keyword evidence="2" id="KW-0731">Sigma factor</keyword>
<name>G9QHA4_9BACI</name>
<evidence type="ECO:0000313" key="7">
    <source>
        <dbReference type="EMBL" id="EHL79481.1"/>
    </source>
</evidence>
<dbReference type="Proteomes" id="UP000011747">
    <property type="component" value="Unassembled WGS sequence"/>
</dbReference>
<dbReference type="RefSeq" id="WP_003352564.1">
    <property type="nucleotide sequence ID" value="NZ_JH414740.1"/>
</dbReference>
<proteinExistence type="predicted"/>
<evidence type="ECO:0000256" key="2">
    <source>
        <dbReference type="ARBA" id="ARBA00023082"/>
    </source>
</evidence>
<dbReference type="CDD" id="cd06171">
    <property type="entry name" value="Sigma70_r4"/>
    <property type="match status" value="1"/>
</dbReference>
<sequence>MESFEQLAEKYSPMIHAIINKLHIYKNKQEFYQVGLIALWEAQRNFQPEKGAFASYAYSFIKGRMLTELSNSRKWEEATSTLLVETNAGFSEFPANDEPFEKEILLSYCKTLTSKQKFWVIATFYDGLTTKEIAHKASVSESAVKKWKKGALEKLKQQFNPETKTEIKNSRGNRF</sequence>
<evidence type="ECO:0000259" key="5">
    <source>
        <dbReference type="Pfam" id="PF04542"/>
    </source>
</evidence>
<evidence type="ECO:0000256" key="1">
    <source>
        <dbReference type="ARBA" id="ARBA00023015"/>
    </source>
</evidence>
<accession>G9QHA4</accession>
<feature type="domain" description="RNA polymerase sigma-70 region 4" evidence="6">
    <location>
        <begin position="111"/>
        <end position="157"/>
    </location>
</feature>
<dbReference type="InterPro" id="IPR036388">
    <property type="entry name" value="WH-like_DNA-bd_sf"/>
</dbReference>
<evidence type="ECO:0000313" key="8">
    <source>
        <dbReference type="Proteomes" id="UP000011747"/>
    </source>
</evidence>
<dbReference type="InterPro" id="IPR013325">
    <property type="entry name" value="RNA_pol_sigma_r2"/>
</dbReference>
<dbReference type="InterPro" id="IPR013324">
    <property type="entry name" value="RNA_pol_sigma_r3/r4-like"/>
</dbReference>
<dbReference type="PATRIC" id="fig|665952.3.peg.291"/>
<dbReference type="Pfam" id="PF04542">
    <property type="entry name" value="Sigma70_r2"/>
    <property type="match status" value="1"/>
</dbReference>
<dbReference type="InterPro" id="IPR014284">
    <property type="entry name" value="RNA_pol_sigma-70_dom"/>
</dbReference>
<dbReference type="PANTHER" id="PTHR30385">
    <property type="entry name" value="SIGMA FACTOR F FLAGELLAR"/>
    <property type="match status" value="1"/>
</dbReference>
<gene>
    <name evidence="7" type="ORF">HMPREF1015_01163</name>
</gene>
<keyword evidence="1" id="KW-0805">Transcription regulation</keyword>
<dbReference type="InterPro" id="IPR007627">
    <property type="entry name" value="RNA_pol_sigma70_r2"/>
</dbReference>
<dbReference type="Pfam" id="PF04545">
    <property type="entry name" value="Sigma70_r4"/>
    <property type="match status" value="1"/>
</dbReference>
<evidence type="ECO:0000256" key="3">
    <source>
        <dbReference type="ARBA" id="ARBA00023125"/>
    </source>
</evidence>
<reference evidence="7 8" key="1">
    <citation type="submission" date="2011-09" db="EMBL/GenBank/DDBJ databases">
        <title>The Genome Sequence of Bacillus smithii 7_3_47FAA.</title>
        <authorList>
            <consortium name="The Broad Institute Genome Sequencing Platform"/>
            <person name="Earl A."/>
            <person name="Ward D."/>
            <person name="Feldgarden M."/>
            <person name="Gevers D."/>
            <person name="Daigneault M."/>
            <person name="Strauss J."/>
            <person name="Allen-Vercoe E."/>
            <person name="Young S.K."/>
            <person name="Zeng Q."/>
            <person name="Gargeya S."/>
            <person name="Fitzgerald M."/>
            <person name="Haas B."/>
            <person name="Abouelleil A."/>
            <person name="Alvarado L."/>
            <person name="Arachchi H.M."/>
            <person name="Berlin A."/>
            <person name="Brown A."/>
            <person name="Chapman S.B."/>
            <person name="Chen Z."/>
            <person name="Dunbar C."/>
            <person name="Freedman E."/>
            <person name="Gearin G."/>
            <person name="Goldberg J."/>
            <person name="Griggs A."/>
            <person name="Gujja S."/>
            <person name="Heiman D."/>
            <person name="Howarth C."/>
            <person name="Larson L."/>
            <person name="Lui A."/>
            <person name="MacDonald P.J.P."/>
            <person name="Montmayeur A."/>
            <person name="Murphy C."/>
            <person name="Neiman D."/>
            <person name="Pearson M."/>
            <person name="Priest M."/>
            <person name="Roberts A."/>
            <person name="Saif S."/>
            <person name="Shea T."/>
            <person name="Shenoy N."/>
            <person name="Sisk P."/>
            <person name="Stolte C."/>
            <person name="Sykes S."/>
            <person name="Wortman J."/>
            <person name="Nusbaum C."/>
            <person name="Birren B."/>
        </authorList>
    </citation>
    <scope>NUCLEOTIDE SEQUENCE [LARGE SCALE GENOMIC DNA]</scope>
    <source>
        <strain evidence="7 8">7_3_47FAA</strain>
    </source>
</reference>
<dbReference type="GO" id="GO:0006352">
    <property type="term" value="P:DNA-templated transcription initiation"/>
    <property type="evidence" value="ECO:0007669"/>
    <property type="project" value="InterPro"/>
</dbReference>
<dbReference type="GO" id="GO:0016987">
    <property type="term" value="F:sigma factor activity"/>
    <property type="evidence" value="ECO:0007669"/>
    <property type="project" value="UniProtKB-KW"/>
</dbReference>
<dbReference type="Gene3D" id="1.10.10.10">
    <property type="entry name" value="Winged helix-like DNA-binding domain superfamily/Winged helix DNA-binding domain"/>
    <property type="match status" value="1"/>
</dbReference>
<protein>
    <submittedName>
        <fullName evidence="7">Sigma-70 family RNA polymerase sigma factor</fullName>
    </submittedName>
</protein>
<dbReference type="NCBIfam" id="TIGR02937">
    <property type="entry name" value="sigma70-ECF"/>
    <property type="match status" value="1"/>
</dbReference>
<dbReference type="HOGENOM" id="CLU_047691_20_2_9"/>
<comment type="caution">
    <text evidence="7">The sequence shown here is derived from an EMBL/GenBank/DDBJ whole genome shotgun (WGS) entry which is preliminary data.</text>
</comment>
<evidence type="ECO:0000256" key="4">
    <source>
        <dbReference type="ARBA" id="ARBA00023163"/>
    </source>
</evidence>
<evidence type="ECO:0000259" key="6">
    <source>
        <dbReference type="Pfam" id="PF04545"/>
    </source>
</evidence>
<keyword evidence="4" id="KW-0804">Transcription</keyword>
<keyword evidence="3" id="KW-0238">DNA-binding</keyword>
<organism evidence="7 8">
    <name type="scientific">Bacillus smithii 7_3_47FAA</name>
    <dbReference type="NCBI Taxonomy" id="665952"/>
    <lineage>
        <taxon>Bacteria</taxon>
        <taxon>Bacillati</taxon>
        <taxon>Bacillota</taxon>
        <taxon>Bacilli</taxon>
        <taxon>Bacillales</taxon>
        <taxon>Bacillaceae</taxon>
        <taxon>Bacillus</taxon>
    </lineage>
</organism>
<dbReference type="GO" id="GO:0003677">
    <property type="term" value="F:DNA binding"/>
    <property type="evidence" value="ECO:0007669"/>
    <property type="project" value="UniProtKB-KW"/>
</dbReference>